<name>A0A6C2UMD5_9BACT</name>
<accession>A0A6C2UMD5</accession>
<dbReference type="RefSeq" id="WP_136061991.1">
    <property type="nucleotide sequence ID" value="NZ_CAAHFH010000001.1"/>
</dbReference>
<evidence type="ECO:0008006" key="3">
    <source>
        <dbReference type="Google" id="ProtNLM"/>
    </source>
</evidence>
<reference evidence="1 2" key="1">
    <citation type="submission" date="2019-04" db="EMBL/GenBank/DDBJ databases">
        <authorList>
            <person name="Van Vliet M D."/>
        </authorList>
    </citation>
    <scope>NUCLEOTIDE SEQUENCE [LARGE SCALE GENOMIC DNA]</scope>
    <source>
        <strain evidence="1 2">F21</strain>
    </source>
</reference>
<dbReference type="EMBL" id="CAAHFH010000001">
    <property type="protein sequence ID" value="VGO20587.1"/>
    <property type="molecule type" value="Genomic_DNA"/>
</dbReference>
<dbReference type="PROSITE" id="PS51257">
    <property type="entry name" value="PROKAR_LIPOPROTEIN"/>
    <property type="match status" value="1"/>
</dbReference>
<proteinExistence type="predicted"/>
<protein>
    <recommendedName>
        <fullName evidence="3">Lipoprotein</fullName>
    </recommendedName>
</protein>
<sequence length="240" mass="26935">MTKTIITLFVVILIAGCSTTPSSPKPHKTKYAFQCLQVASPDSIIQELGFSYDTNAVIQNYTQPKENDLFGKQHITPPVSKLPKPVLTQSQIEDLIKRSDIELIEFPVVYAGIGESVTNDQTKTEAMAVDANVVEGNVVCRKEPYKFGKSVSITVNQVKDNVVNYKVDMMNRKFKAFDEYKTKDGLVIKMPFFESRGLNTEISQPPYVWTAMGGLIDQRNDGQKTHEIIIIRIIPPIHNI</sequence>
<evidence type="ECO:0000313" key="2">
    <source>
        <dbReference type="Proteomes" id="UP000346198"/>
    </source>
</evidence>
<dbReference type="Proteomes" id="UP000346198">
    <property type="component" value="Unassembled WGS sequence"/>
</dbReference>
<keyword evidence="2" id="KW-1185">Reference proteome</keyword>
<evidence type="ECO:0000313" key="1">
    <source>
        <dbReference type="EMBL" id="VGO20587.1"/>
    </source>
</evidence>
<gene>
    <name evidence="1" type="ORF">SCARR_02652</name>
</gene>
<dbReference type="AlphaFoldDB" id="A0A6C2UMD5"/>
<organism evidence="1 2">
    <name type="scientific">Pontiella sulfatireligans</name>
    <dbReference type="NCBI Taxonomy" id="2750658"/>
    <lineage>
        <taxon>Bacteria</taxon>
        <taxon>Pseudomonadati</taxon>
        <taxon>Kiritimatiellota</taxon>
        <taxon>Kiritimatiellia</taxon>
        <taxon>Kiritimatiellales</taxon>
        <taxon>Pontiellaceae</taxon>
        <taxon>Pontiella</taxon>
    </lineage>
</organism>